<gene>
    <name evidence="4" type="ORF">EDM58_15750</name>
</gene>
<keyword evidence="4" id="KW-0282">Flagellum</keyword>
<comment type="caution">
    <text evidence="4">The sequence shown here is derived from an EMBL/GenBank/DDBJ whole genome shotgun (WGS) entry which is preliminary data.</text>
</comment>
<sequence length="411" mass="44402">MNVANLSLPNGASGTVTAQVGTAAGSTSAANGLGELFSLQMGFALQNLQGEEKDALLGQGMSEEEMKALEELLALIQQMFAAQDQGNEEMESFLANNGKAIEQLIQKVQVPLPQVAVDVKQLLAKLDQNEPVSDEMQKLAELLAKLKNEQADLGNKRNQSLVRGEAFAAKALIQDDSSKAIQPLRISQGLSAYKAEAGIQSQTVQASVQTSGMMLNQDNSESGNLPQFGGQAPVATPATVQSGQPFQRADVPTHQVTANQLPEQVTQIFVKQMNLTQVNGVHTAKLILNPQSLGKVDVTITSKNGVITAQFAAETQAGKDMLDNQLGTLRAALSQQGLQVERLEVTAHQQSESFSFQQQREQAKQQQEQQSQQKQQDEQAEFSLEALVEEAEAANQWNRPNMPSREIDDIA</sequence>
<evidence type="ECO:0000256" key="1">
    <source>
        <dbReference type="SAM" id="Coils"/>
    </source>
</evidence>
<feature type="region of interest" description="Disordered" evidence="2">
    <location>
        <begin position="351"/>
        <end position="411"/>
    </location>
</feature>
<dbReference type="InterPro" id="IPR038610">
    <property type="entry name" value="FliK-like_C_sf"/>
</dbReference>
<feature type="compositionally biased region" description="Low complexity" evidence="2">
    <location>
        <begin position="351"/>
        <end position="374"/>
    </location>
</feature>
<dbReference type="EMBL" id="RHHT01000031">
    <property type="protein sequence ID" value="RNB77428.1"/>
    <property type="molecule type" value="Genomic_DNA"/>
</dbReference>
<dbReference type="InterPro" id="IPR021136">
    <property type="entry name" value="Flagellar_hook_control-like_C"/>
</dbReference>
<dbReference type="CDD" id="cd17470">
    <property type="entry name" value="T3SS_Flik_C"/>
    <property type="match status" value="1"/>
</dbReference>
<dbReference type="Proteomes" id="UP000281915">
    <property type="component" value="Unassembled WGS sequence"/>
</dbReference>
<evidence type="ECO:0000259" key="3">
    <source>
        <dbReference type="Pfam" id="PF02120"/>
    </source>
</evidence>
<dbReference type="RefSeq" id="WP_122914183.1">
    <property type="nucleotide sequence ID" value="NZ_RHHT01000031.1"/>
</dbReference>
<protein>
    <submittedName>
        <fullName evidence="4">Flagellar hook-length control protein FliK</fullName>
    </submittedName>
</protein>
<dbReference type="Gene3D" id="3.30.750.140">
    <property type="match status" value="1"/>
</dbReference>
<feature type="domain" description="Flagellar hook-length control protein-like C-terminal" evidence="3">
    <location>
        <begin position="272"/>
        <end position="352"/>
    </location>
</feature>
<dbReference type="Pfam" id="PF02120">
    <property type="entry name" value="Flg_hook"/>
    <property type="match status" value="1"/>
</dbReference>
<accession>A0A3M8CP36</accession>
<keyword evidence="4" id="KW-0969">Cilium</keyword>
<evidence type="ECO:0000313" key="4">
    <source>
        <dbReference type="EMBL" id="RNB77428.1"/>
    </source>
</evidence>
<feature type="coiled-coil region" evidence="1">
    <location>
        <begin position="129"/>
        <end position="159"/>
    </location>
</feature>
<keyword evidence="1" id="KW-0175">Coiled coil</keyword>
<organism evidence="4 5">
    <name type="scientific">Brevibacillus panacihumi</name>
    <dbReference type="NCBI Taxonomy" id="497735"/>
    <lineage>
        <taxon>Bacteria</taxon>
        <taxon>Bacillati</taxon>
        <taxon>Bacillota</taxon>
        <taxon>Bacilli</taxon>
        <taxon>Bacillales</taxon>
        <taxon>Paenibacillaceae</taxon>
        <taxon>Brevibacillus</taxon>
    </lineage>
</organism>
<keyword evidence="4" id="KW-0966">Cell projection</keyword>
<reference evidence="4 5" key="1">
    <citation type="submission" date="2018-10" db="EMBL/GenBank/DDBJ databases">
        <title>Phylogenomics of Brevibacillus.</title>
        <authorList>
            <person name="Dunlap C."/>
        </authorList>
    </citation>
    <scope>NUCLEOTIDE SEQUENCE [LARGE SCALE GENOMIC DNA]</scope>
    <source>
        <strain evidence="4 5">JCM 15085</strain>
    </source>
</reference>
<name>A0A3M8CP36_9BACL</name>
<dbReference type="AlphaFoldDB" id="A0A3M8CP36"/>
<evidence type="ECO:0000313" key="5">
    <source>
        <dbReference type="Proteomes" id="UP000281915"/>
    </source>
</evidence>
<evidence type="ECO:0000256" key="2">
    <source>
        <dbReference type="SAM" id="MobiDB-lite"/>
    </source>
</evidence>
<proteinExistence type="predicted"/>